<dbReference type="EMBL" id="CM008054">
    <property type="protein sequence ID" value="PVH31722.1"/>
    <property type="molecule type" value="Genomic_DNA"/>
</dbReference>
<name>A0A2T8I245_9POAL</name>
<feature type="region of interest" description="Disordered" evidence="1">
    <location>
        <begin position="15"/>
        <end position="45"/>
    </location>
</feature>
<organism evidence="2">
    <name type="scientific">Panicum hallii</name>
    <dbReference type="NCBI Taxonomy" id="206008"/>
    <lineage>
        <taxon>Eukaryota</taxon>
        <taxon>Viridiplantae</taxon>
        <taxon>Streptophyta</taxon>
        <taxon>Embryophyta</taxon>
        <taxon>Tracheophyta</taxon>
        <taxon>Spermatophyta</taxon>
        <taxon>Magnoliopsida</taxon>
        <taxon>Liliopsida</taxon>
        <taxon>Poales</taxon>
        <taxon>Poaceae</taxon>
        <taxon>PACMAD clade</taxon>
        <taxon>Panicoideae</taxon>
        <taxon>Panicodae</taxon>
        <taxon>Paniceae</taxon>
        <taxon>Panicinae</taxon>
        <taxon>Panicum</taxon>
        <taxon>Panicum sect. Panicum</taxon>
    </lineage>
</organism>
<feature type="region of interest" description="Disordered" evidence="1">
    <location>
        <begin position="186"/>
        <end position="245"/>
    </location>
</feature>
<evidence type="ECO:0000256" key="1">
    <source>
        <dbReference type="SAM" id="MobiDB-lite"/>
    </source>
</evidence>
<feature type="compositionally biased region" description="Pro residues" evidence="1">
    <location>
        <begin position="28"/>
        <end position="41"/>
    </location>
</feature>
<accession>A0A2T8I245</accession>
<evidence type="ECO:0000313" key="2">
    <source>
        <dbReference type="EMBL" id="PVH31722.1"/>
    </source>
</evidence>
<reference evidence="2" key="1">
    <citation type="submission" date="2018-04" db="EMBL/GenBank/DDBJ databases">
        <title>WGS assembly of Panicum hallii.</title>
        <authorList>
            <person name="Lovell J."/>
            <person name="Jenkins J."/>
            <person name="Lowry D."/>
            <person name="Mamidi S."/>
            <person name="Sreedasyam A."/>
            <person name="Weng X."/>
            <person name="Barry K."/>
            <person name="Bonette J."/>
            <person name="Campitelli B."/>
            <person name="Daum C."/>
            <person name="Gordon S."/>
            <person name="Gould B."/>
            <person name="Lipzen A."/>
            <person name="Macqueen A."/>
            <person name="Palacio-Mejia J."/>
            <person name="Plott C."/>
            <person name="Shakirov E."/>
            <person name="Shu S."/>
            <person name="Yoshinaga Y."/>
            <person name="Zane M."/>
            <person name="Rokhsar D."/>
            <person name="Grimwood J."/>
            <person name="Schmutz J."/>
            <person name="Juenger T."/>
        </authorList>
    </citation>
    <scope>NUCLEOTIDE SEQUENCE [LARGE SCALE GENOMIC DNA]</scope>
    <source>
        <strain evidence="2">FIL2</strain>
    </source>
</reference>
<sequence length="379" mass="39300">MSCIICVCTRGQCGGGPSGGRRCGDPAAPSPPSPSSSPSPPRAKQAHKLFGNDFADNGNSCVGPQRLGSQVLVGGVRRGGGEGLVPLGGATFKSRRPENFINCSRDPNSTLLPSLLPRHTPPSPGSPLSMPSLPLPVHHCRGQGEAGRGPRLGCLTARESATACCSIEEQRAGVVVVRMGSREPLAAGANSVVSSPPRGRSASSPPWHPPLSPSAPPSPEVRGPEERRPRLEKLPQGAEAARRDALPLGSAAAASGLWRRASSPVVQRTIARSWECTAATVYCLSHVVPACVYLPCVLTKSGGGGGTAAEVAARGGLTLGAPLSAMAPATLQWRWRRRRIAMATSDRAAAHCILSQPATLQYWHACRTRGSWDGGCRGG</sequence>
<dbReference type="Gramene" id="PVH31722">
    <property type="protein sequence ID" value="PVH31722"/>
    <property type="gene ID" value="PAHAL_9G220300"/>
</dbReference>
<protein>
    <submittedName>
        <fullName evidence="2">Uncharacterized protein</fullName>
    </submittedName>
</protein>
<gene>
    <name evidence="2" type="ORF">PAHAL_9G220300</name>
</gene>
<feature type="compositionally biased region" description="Basic and acidic residues" evidence="1">
    <location>
        <begin position="222"/>
        <end position="233"/>
    </location>
</feature>
<dbReference type="AlphaFoldDB" id="A0A2T8I245"/>
<proteinExistence type="predicted"/>
<dbReference type="Proteomes" id="UP000243499">
    <property type="component" value="Chromosome 9"/>
</dbReference>
<feature type="compositionally biased region" description="Low complexity" evidence="1">
    <location>
        <begin position="191"/>
        <end position="205"/>
    </location>
</feature>
<feature type="compositionally biased region" description="Pro residues" evidence="1">
    <location>
        <begin position="206"/>
        <end position="219"/>
    </location>
</feature>